<comment type="caution">
    <text evidence="1">The sequence shown here is derived from an EMBL/GenBank/DDBJ whole genome shotgun (WGS) entry which is preliminary data.</text>
</comment>
<evidence type="ECO:0008006" key="3">
    <source>
        <dbReference type="Google" id="ProtNLM"/>
    </source>
</evidence>
<dbReference type="AlphaFoldDB" id="A0AAW9SMK9"/>
<evidence type="ECO:0000313" key="2">
    <source>
        <dbReference type="Proteomes" id="UP001403385"/>
    </source>
</evidence>
<name>A0AAW9SMK9_9BACT</name>
<evidence type="ECO:0000313" key="1">
    <source>
        <dbReference type="EMBL" id="MEN7552006.1"/>
    </source>
</evidence>
<gene>
    <name evidence="1" type="ORF">AAG747_29090</name>
</gene>
<dbReference type="EMBL" id="JBDKWZ010000037">
    <property type="protein sequence ID" value="MEN7552006.1"/>
    <property type="molecule type" value="Genomic_DNA"/>
</dbReference>
<accession>A0AAW9SMK9</accession>
<organism evidence="1 2">
    <name type="scientific">Rapidithrix thailandica</name>
    <dbReference type="NCBI Taxonomy" id="413964"/>
    <lineage>
        <taxon>Bacteria</taxon>
        <taxon>Pseudomonadati</taxon>
        <taxon>Bacteroidota</taxon>
        <taxon>Cytophagia</taxon>
        <taxon>Cytophagales</taxon>
        <taxon>Flammeovirgaceae</taxon>
        <taxon>Rapidithrix</taxon>
    </lineage>
</organism>
<dbReference type="RefSeq" id="WP_346824783.1">
    <property type="nucleotide sequence ID" value="NZ_JBDKWZ010000037.1"/>
</dbReference>
<dbReference type="Proteomes" id="UP001403385">
    <property type="component" value="Unassembled WGS sequence"/>
</dbReference>
<reference evidence="1 2" key="1">
    <citation type="submission" date="2024-04" db="EMBL/GenBank/DDBJ databases">
        <title>Novel genus in family Flammeovirgaceae.</title>
        <authorList>
            <person name="Nguyen T.H."/>
            <person name="Vuong T.Q."/>
            <person name="Le H."/>
            <person name="Kim S.-G."/>
        </authorList>
    </citation>
    <scope>NUCLEOTIDE SEQUENCE [LARGE SCALE GENOMIC DNA]</scope>
    <source>
        <strain evidence="1 2">JCM 23209</strain>
    </source>
</reference>
<proteinExistence type="predicted"/>
<sequence>MDIEQRKCDAFEEALRLIHKFFPESRSVFSKERGMDIYNFVAAMKFCDCKLDVSCDPFGIPSKPDLGLNKKGGFNGEYDIIFERLLNHANFLPSGRCVIIPDTINENAWSKHPVIPIVCDWKMAGQRIKELESGDLFRATSFDSLFVFESGEAMGVDHDNRFFWAKSKKRKYKK</sequence>
<keyword evidence="2" id="KW-1185">Reference proteome</keyword>
<protein>
    <recommendedName>
        <fullName evidence="3">Restriction endonuclease</fullName>
    </recommendedName>
</protein>